<keyword evidence="7" id="KW-1185">Reference proteome</keyword>
<evidence type="ECO:0000256" key="3">
    <source>
        <dbReference type="ARBA" id="ARBA00023002"/>
    </source>
</evidence>
<dbReference type="GO" id="GO:0016616">
    <property type="term" value="F:oxidoreductase activity, acting on the CH-OH group of donors, NAD or NADP as acceptor"/>
    <property type="evidence" value="ECO:0007669"/>
    <property type="project" value="UniProtKB-ARBA"/>
</dbReference>
<dbReference type="SUPFAM" id="SSF50129">
    <property type="entry name" value="GroES-like"/>
    <property type="match status" value="1"/>
</dbReference>
<dbReference type="AlphaFoldDB" id="A0A1G6CUD6"/>
<dbReference type="PROSITE" id="PS00059">
    <property type="entry name" value="ADH_ZINC"/>
    <property type="match status" value="1"/>
</dbReference>
<proteinExistence type="inferred from homology"/>
<dbReference type="SMART" id="SM00829">
    <property type="entry name" value="PKS_ER"/>
    <property type="match status" value="1"/>
</dbReference>
<keyword evidence="3" id="KW-0560">Oxidoreductase</keyword>
<name>A0A1G6CUD6_9HYPH</name>
<keyword evidence="1 4" id="KW-0479">Metal-binding</keyword>
<dbReference type="Proteomes" id="UP000199071">
    <property type="component" value="Unassembled WGS sequence"/>
</dbReference>
<dbReference type="InterPro" id="IPR013149">
    <property type="entry name" value="ADH-like_C"/>
</dbReference>
<evidence type="ECO:0000256" key="1">
    <source>
        <dbReference type="ARBA" id="ARBA00022723"/>
    </source>
</evidence>
<dbReference type="InterPro" id="IPR002328">
    <property type="entry name" value="ADH_Zn_CS"/>
</dbReference>
<dbReference type="Pfam" id="PF00107">
    <property type="entry name" value="ADH_zinc_N"/>
    <property type="match status" value="1"/>
</dbReference>
<dbReference type="SUPFAM" id="SSF51735">
    <property type="entry name" value="NAD(P)-binding Rossmann-fold domains"/>
    <property type="match status" value="1"/>
</dbReference>
<dbReference type="InterPro" id="IPR050129">
    <property type="entry name" value="Zn_alcohol_dh"/>
</dbReference>
<comment type="cofactor">
    <cofactor evidence="4">
        <name>Zn(2+)</name>
        <dbReference type="ChEBI" id="CHEBI:29105"/>
    </cofactor>
</comment>
<dbReference type="OrthoDB" id="9773078at2"/>
<evidence type="ECO:0000313" key="7">
    <source>
        <dbReference type="Proteomes" id="UP000199071"/>
    </source>
</evidence>
<dbReference type="InterPro" id="IPR013154">
    <property type="entry name" value="ADH-like_N"/>
</dbReference>
<accession>A0A1G6CUD6</accession>
<evidence type="ECO:0000256" key="4">
    <source>
        <dbReference type="RuleBase" id="RU361277"/>
    </source>
</evidence>
<evidence type="ECO:0000313" key="6">
    <source>
        <dbReference type="EMBL" id="SDB36451.1"/>
    </source>
</evidence>
<dbReference type="GO" id="GO:0008270">
    <property type="term" value="F:zinc ion binding"/>
    <property type="evidence" value="ECO:0007669"/>
    <property type="project" value="InterPro"/>
</dbReference>
<protein>
    <submittedName>
        <fullName evidence="6">Threonine 3-dehydrogenase</fullName>
    </submittedName>
</protein>
<reference evidence="6 7" key="1">
    <citation type="submission" date="2016-10" db="EMBL/GenBank/DDBJ databases">
        <authorList>
            <person name="de Groot N.N."/>
        </authorList>
    </citation>
    <scope>NUCLEOTIDE SEQUENCE [LARGE SCALE GENOMIC DNA]</scope>
    <source>
        <strain evidence="6 7">ATCC 35022</strain>
    </source>
</reference>
<dbReference type="Pfam" id="PF08240">
    <property type="entry name" value="ADH_N"/>
    <property type="match status" value="1"/>
</dbReference>
<sequence length="340" mass="36807">MRALVKQKAEPGLWLSDEPKPEIGPKDVLIRVRRTGVCGTDLHIYNWDDWASKTVPVPMIVGHEYAGEVVETGAAVDTVKVGQRVSGEGHVIGMHSRAARAGRFHLDPETQGVGVNIPGAFAEYVRIPAFNVVALPDDIDDEIGAVLDPLGNAVHTALSFDMVGEDVLITGAGPIGIMSAAVARHVGARHIVITDINPTRLKLAAEVTSVVPVNTAEEDLHDVMAKLGMREGFDVGLEMSGIPAALDQMLDHMVVGGRIAILGIPSKPAPLDLNKIIFRQFTVKGIYGREMFETWHKMLAMLQSGLDIRKVITHRLPAAEFETAFQVMRAGECGKVVLEW</sequence>
<dbReference type="InterPro" id="IPR011032">
    <property type="entry name" value="GroES-like_sf"/>
</dbReference>
<evidence type="ECO:0000259" key="5">
    <source>
        <dbReference type="SMART" id="SM00829"/>
    </source>
</evidence>
<dbReference type="RefSeq" id="WP_090877011.1">
    <property type="nucleotide sequence ID" value="NZ_FMXQ01000005.1"/>
</dbReference>
<gene>
    <name evidence="6" type="ORF">SAMN02982931_02753</name>
</gene>
<dbReference type="NCBIfam" id="NF003808">
    <property type="entry name" value="PRK05396.1"/>
    <property type="match status" value="1"/>
</dbReference>
<dbReference type="STRING" id="665467.SAMN02982931_02753"/>
<organism evidence="6 7">
    <name type="scientific">Bauldia litoralis</name>
    <dbReference type="NCBI Taxonomy" id="665467"/>
    <lineage>
        <taxon>Bacteria</taxon>
        <taxon>Pseudomonadati</taxon>
        <taxon>Pseudomonadota</taxon>
        <taxon>Alphaproteobacteria</taxon>
        <taxon>Hyphomicrobiales</taxon>
        <taxon>Kaistiaceae</taxon>
        <taxon>Bauldia</taxon>
    </lineage>
</organism>
<comment type="similarity">
    <text evidence="4">Belongs to the zinc-containing alcohol dehydrogenase family.</text>
</comment>
<dbReference type="InterPro" id="IPR036291">
    <property type="entry name" value="NAD(P)-bd_dom_sf"/>
</dbReference>
<feature type="domain" description="Enoyl reductase (ER)" evidence="5">
    <location>
        <begin position="12"/>
        <end position="338"/>
    </location>
</feature>
<dbReference type="InterPro" id="IPR020843">
    <property type="entry name" value="ER"/>
</dbReference>
<dbReference type="PANTHER" id="PTHR43401:SF2">
    <property type="entry name" value="L-THREONINE 3-DEHYDROGENASE"/>
    <property type="match status" value="1"/>
</dbReference>
<evidence type="ECO:0000256" key="2">
    <source>
        <dbReference type="ARBA" id="ARBA00022833"/>
    </source>
</evidence>
<dbReference type="PANTHER" id="PTHR43401">
    <property type="entry name" value="L-THREONINE 3-DEHYDROGENASE"/>
    <property type="match status" value="1"/>
</dbReference>
<dbReference type="Gene3D" id="3.40.50.720">
    <property type="entry name" value="NAD(P)-binding Rossmann-like Domain"/>
    <property type="match status" value="1"/>
</dbReference>
<dbReference type="Gene3D" id="3.90.180.10">
    <property type="entry name" value="Medium-chain alcohol dehydrogenases, catalytic domain"/>
    <property type="match status" value="1"/>
</dbReference>
<keyword evidence="2 4" id="KW-0862">Zinc</keyword>
<dbReference type="EMBL" id="FMXQ01000005">
    <property type="protein sequence ID" value="SDB36451.1"/>
    <property type="molecule type" value="Genomic_DNA"/>
</dbReference>